<feature type="domain" description="Bacterial Ig-like" evidence="2">
    <location>
        <begin position="455"/>
        <end position="537"/>
    </location>
</feature>
<gene>
    <name evidence="3" type="ORF">SAMN05444580_1012</name>
</gene>
<dbReference type="InterPro" id="IPR047589">
    <property type="entry name" value="DUF11_rpt"/>
</dbReference>
<dbReference type="Pfam" id="PF16640">
    <property type="entry name" value="Big_3_5"/>
    <property type="match status" value="7"/>
</dbReference>
<dbReference type="InterPro" id="IPR013783">
    <property type="entry name" value="Ig-like_fold"/>
</dbReference>
<feature type="domain" description="Bacterial Ig-like" evidence="2">
    <location>
        <begin position="744"/>
        <end position="822"/>
    </location>
</feature>
<keyword evidence="4" id="KW-1185">Reference proteome</keyword>
<feature type="domain" description="Bacterial Ig-like" evidence="2">
    <location>
        <begin position="267"/>
        <end position="349"/>
    </location>
</feature>
<dbReference type="NCBIfam" id="TIGR01451">
    <property type="entry name" value="B_ant_repeat"/>
    <property type="match status" value="1"/>
</dbReference>
<feature type="region of interest" description="Disordered" evidence="1">
    <location>
        <begin position="1"/>
        <end position="20"/>
    </location>
</feature>
<reference evidence="3 4" key="1">
    <citation type="submission" date="2016-10" db="EMBL/GenBank/DDBJ databases">
        <authorList>
            <person name="de Groot N.N."/>
        </authorList>
    </citation>
    <scope>NUCLEOTIDE SEQUENCE [LARGE SCALE GENOMIC DNA]</scope>
    <source>
        <strain evidence="3 4">JCM 11308</strain>
    </source>
</reference>
<feature type="compositionally biased region" description="Polar residues" evidence="1">
    <location>
        <begin position="11"/>
        <end position="20"/>
    </location>
</feature>
<evidence type="ECO:0000259" key="2">
    <source>
        <dbReference type="Pfam" id="PF16640"/>
    </source>
</evidence>
<feature type="compositionally biased region" description="Low complexity" evidence="1">
    <location>
        <begin position="820"/>
        <end position="838"/>
    </location>
</feature>
<accession>A0A1G6LXW6</accession>
<feature type="domain" description="Bacterial Ig-like" evidence="2">
    <location>
        <begin position="173"/>
        <end position="256"/>
    </location>
</feature>
<sequence length="850" mass="81227">MLGVSPASADPGSTSNQGSTSNLIYKKSVVGGTAGATLHPGDTVTYKNEVIHNGGVERYVTKIRDIPPAGFVYQSGSATGTGSGSSISQQADGSVLATCSGGCSFLGGGFVVKSGQSLNYTVTYKVPAAAPLGVFNSGMFFDVYTFGSTQGFNPANVNVEVVAPNVATTTTLSAPAQAVTGTPVDLTANVGPANSVGTVQFKDGGVNIGSPVAVSGGVATLSHTFDTVGSHSITAAFTAGPGFVSSTSTASAVTVAAPAVATTTDLAVPAAAVTGTAVDLTATVGPAGAVGTVQFKDGGVNIGAPVAVSGGTATLSHTFDTVGSRSITAEFVAGAGFVGSTSAAHAVEVSAPAVATTTDLAVPAAAVTGTAVDLTATVGPANSVGTVQFKDGGVDIGAPVAVSGGTATLSHTFDTVGSHSITAAFTAGAGFVDSVSAAQAVDVAAPAVATTTDLAVPASAVTGTAVDLTATVGPADAVGTVQFKDGGVNIGSPVAVSGGVATLSHTFDTVASHSITAEFVAGAGFVGSTSSAHAVEVSAPIVETSTILSAPADAKTGTSVDLTATVTPATATGSVQFKDGGVDIGAPVAVSGGTATLAHTFDTVASHSITAEFVAGAGFSGSTSAASVVDVTAPAADTTTVLSAPVDAKTGTSVDLTATVTPATATGSVQFKDGGVDIGAPVAVSGGTATLAHTFDTVAQHSITAVFSGGAGFNDSTSTASVVDVTAPAANDVETSTTLDTIGSVAKGDTVELKATVNPATANGTVQFKVAGVAVGSPVAVVDGVATASHTFADAGTFAVTAEFVGAEGFTNSAAAPQSVTVPGVTDPGDGTGSTGSLDGLGSLTSIFGS</sequence>
<dbReference type="InterPro" id="IPR032109">
    <property type="entry name" value="Big_3_5"/>
</dbReference>
<feature type="domain" description="Bacterial Ig-like" evidence="2">
    <location>
        <begin position="643"/>
        <end position="726"/>
    </location>
</feature>
<evidence type="ECO:0000313" key="4">
    <source>
        <dbReference type="Proteomes" id="UP000199417"/>
    </source>
</evidence>
<dbReference type="Gene3D" id="2.60.40.10">
    <property type="entry name" value="Immunoglobulins"/>
    <property type="match status" value="7"/>
</dbReference>
<evidence type="ECO:0000256" key="1">
    <source>
        <dbReference type="SAM" id="MobiDB-lite"/>
    </source>
</evidence>
<dbReference type="Proteomes" id="UP000199417">
    <property type="component" value="Unassembled WGS sequence"/>
</dbReference>
<dbReference type="EMBL" id="FNAB01000001">
    <property type="protein sequence ID" value="SDC48112.1"/>
    <property type="molecule type" value="Genomic_DNA"/>
</dbReference>
<dbReference type="GO" id="GO:0005975">
    <property type="term" value="P:carbohydrate metabolic process"/>
    <property type="evidence" value="ECO:0007669"/>
    <property type="project" value="UniProtKB-ARBA"/>
</dbReference>
<dbReference type="STRING" id="168276.SAMN05444580_1012"/>
<feature type="domain" description="Bacterial Ig-like" evidence="2">
    <location>
        <begin position="361"/>
        <end position="444"/>
    </location>
</feature>
<feature type="region of interest" description="Disordered" evidence="1">
    <location>
        <begin position="818"/>
        <end position="838"/>
    </location>
</feature>
<feature type="domain" description="Bacterial Ig-like" evidence="2">
    <location>
        <begin position="549"/>
        <end position="632"/>
    </location>
</feature>
<protein>
    <submittedName>
        <fullName evidence="3">Ig-like domain (Group 3)</fullName>
    </submittedName>
</protein>
<name>A0A1G6LXW6_9NOCA</name>
<organism evidence="3 4">
    <name type="scientific">Rhodococcus tukisamuensis</name>
    <dbReference type="NCBI Taxonomy" id="168276"/>
    <lineage>
        <taxon>Bacteria</taxon>
        <taxon>Bacillati</taxon>
        <taxon>Actinomycetota</taxon>
        <taxon>Actinomycetes</taxon>
        <taxon>Mycobacteriales</taxon>
        <taxon>Nocardiaceae</taxon>
        <taxon>Rhodococcus</taxon>
    </lineage>
</organism>
<proteinExistence type="predicted"/>
<dbReference type="AlphaFoldDB" id="A0A1G6LXW6"/>
<evidence type="ECO:0000313" key="3">
    <source>
        <dbReference type="EMBL" id="SDC48112.1"/>
    </source>
</evidence>